<feature type="non-terminal residue" evidence="10">
    <location>
        <position position="422"/>
    </location>
</feature>
<comment type="similarity">
    <text evidence="3">Belongs to the wax synthase family.</text>
</comment>
<reference evidence="10 11" key="1">
    <citation type="journal article" date="2010" name="Nat. Biotechnol.">
        <title>Genome sequence of the model mushroom Schizophyllum commune.</title>
        <authorList>
            <person name="Ohm R.A."/>
            <person name="de Jong J.F."/>
            <person name="Lugones L.G."/>
            <person name="Aerts A."/>
            <person name="Kothe E."/>
            <person name="Stajich J.E."/>
            <person name="de Vries R.P."/>
            <person name="Record E."/>
            <person name="Levasseur A."/>
            <person name="Baker S.E."/>
            <person name="Bartholomew K.A."/>
            <person name="Coutinho P.M."/>
            <person name="Erdmann S."/>
            <person name="Fowler T.J."/>
            <person name="Gathman A.C."/>
            <person name="Lombard V."/>
            <person name="Henrissat B."/>
            <person name="Knabe N."/>
            <person name="Kuees U."/>
            <person name="Lilly W.W."/>
            <person name="Lindquist E."/>
            <person name="Lucas S."/>
            <person name="Magnuson J.K."/>
            <person name="Piumi F."/>
            <person name="Raudaskoski M."/>
            <person name="Salamov A."/>
            <person name="Schmutz J."/>
            <person name="Schwarze F.W.M.R."/>
            <person name="vanKuyk P.A."/>
            <person name="Horton J.S."/>
            <person name="Grigoriev I.V."/>
            <person name="Woesten H.A.B."/>
        </authorList>
    </citation>
    <scope>NUCLEOTIDE SEQUENCE [LARGE SCALE GENOMIC DNA]</scope>
    <source>
        <strain evidence="11">H4-8 / FGSC 9210</strain>
    </source>
</reference>
<dbReference type="OMA" id="PCMIWIV"/>
<feature type="transmembrane region" description="Helical" evidence="8">
    <location>
        <begin position="53"/>
        <end position="71"/>
    </location>
</feature>
<dbReference type="PANTHER" id="PTHR31595:SF57">
    <property type="entry name" value="OS04G0481900 PROTEIN"/>
    <property type="match status" value="1"/>
</dbReference>
<sequence>MGQARVYKASYRAPQDSIFAMTERLYNPQGLVALCEALMLLPIFLVIATRPPAMIRLLILAAQLLLANWVNRNVAMEDIFSTYSMGTLLCAWMPLTAIHFYFITDPLTDGTRHLSDKQKAKNMPLLQRVWWAACLVASFRGVGWNKQVSFFFYLALNDEHRLKHIKLPHLRQVTRGQSRGSYVVEHSLWLIVYCLISDLVTLYERNYPYGTTPESVLFQALNCYACWTKLWVNFAIQYEALAVLCVASGFWAPQLWPPMFGSFWDAYTVRRTWGRVWHGILRRFVRSYGKWLARAVGATPGTKASSYIQLYAGFIVSGLLHEIGDRQLDRSPGRSMRFFVLQALWITFEDGIIGLGERLGIQESRATRAHGRLSTFIWFAATTPPELIEVMLNGGKPAPSTYLGVVWRVLGLQGKLQVPWSH</sequence>
<dbReference type="GO" id="GO:0006629">
    <property type="term" value="P:lipid metabolic process"/>
    <property type="evidence" value="ECO:0007669"/>
    <property type="project" value="InterPro"/>
</dbReference>
<keyword evidence="11" id="KW-1185">Reference proteome</keyword>
<evidence type="ECO:0000256" key="6">
    <source>
        <dbReference type="ARBA" id="ARBA00022989"/>
    </source>
</evidence>
<dbReference type="InParanoid" id="D8Q1A5"/>
<dbReference type="Proteomes" id="UP000007431">
    <property type="component" value="Unassembled WGS sequence"/>
</dbReference>
<comment type="subcellular location">
    <subcellularLocation>
        <location evidence="1">Membrane</location>
        <topology evidence="1">Multi-pass membrane protein</topology>
    </subcellularLocation>
</comment>
<keyword evidence="7 8" id="KW-0472">Membrane</keyword>
<evidence type="ECO:0000256" key="7">
    <source>
        <dbReference type="ARBA" id="ARBA00023136"/>
    </source>
</evidence>
<dbReference type="PANTHER" id="PTHR31595">
    <property type="entry name" value="LONG-CHAIN-ALCOHOL O-FATTY-ACYLTRANSFERASE 3-RELATED"/>
    <property type="match status" value="1"/>
</dbReference>
<dbReference type="HOGENOM" id="CLU_032731_1_0_1"/>
<dbReference type="eggNOG" id="ENOG502SI5I">
    <property type="taxonomic scope" value="Eukaryota"/>
</dbReference>
<dbReference type="InterPro" id="IPR044851">
    <property type="entry name" value="Wax_synthase"/>
</dbReference>
<evidence type="ECO:0000256" key="4">
    <source>
        <dbReference type="ARBA" id="ARBA00022679"/>
    </source>
</evidence>
<proteinExistence type="inferred from homology"/>
<feature type="transmembrane region" description="Helical" evidence="8">
    <location>
        <begin position="30"/>
        <end position="47"/>
    </location>
</feature>
<evidence type="ECO:0000256" key="8">
    <source>
        <dbReference type="SAM" id="Phobius"/>
    </source>
</evidence>
<keyword evidence="6 8" id="KW-1133">Transmembrane helix</keyword>
<organism evidence="11">
    <name type="scientific">Schizophyllum commune (strain H4-8 / FGSC 9210)</name>
    <name type="common">Split gill fungus</name>
    <dbReference type="NCBI Taxonomy" id="578458"/>
    <lineage>
        <taxon>Eukaryota</taxon>
        <taxon>Fungi</taxon>
        <taxon>Dikarya</taxon>
        <taxon>Basidiomycota</taxon>
        <taxon>Agaricomycotina</taxon>
        <taxon>Agaricomycetes</taxon>
        <taxon>Agaricomycetidae</taxon>
        <taxon>Agaricales</taxon>
        <taxon>Schizophyllaceae</taxon>
        <taxon>Schizophyllum</taxon>
    </lineage>
</organism>
<dbReference type="InterPro" id="IPR032805">
    <property type="entry name" value="Wax_synthase_dom"/>
</dbReference>
<evidence type="ECO:0000256" key="3">
    <source>
        <dbReference type="ARBA" id="ARBA00007282"/>
    </source>
</evidence>
<dbReference type="Pfam" id="PF13813">
    <property type="entry name" value="MBOAT_2"/>
    <property type="match status" value="1"/>
</dbReference>
<feature type="transmembrane region" description="Helical" evidence="8">
    <location>
        <begin position="129"/>
        <end position="156"/>
    </location>
</feature>
<evidence type="ECO:0000259" key="9">
    <source>
        <dbReference type="Pfam" id="PF13813"/>
    </source>
</evidence>
<name>D8Q1A5_SCHCM</name>
<dbReference type="AlphaFoldDB" id="D8Q1A5"/>
<protein>
    <recommendedName>
        <fullName evidence="9">Wax synthase domain-containing protein</fullName>
    </recommendedName>
</protein>
<keyword evidence="5 8" id="KW-0812">Transmembrane</keyword>
<feature type="domain" description="Wax synthase" evidence="9">
    <location>
        <begin position="256"/>
        <end position="341"/>
    </location>
</feature>
<evidence type="ECO:0000313" key="11">
    <source>
        <dbReference type="Proteomes" id="UP000007431"/>
    </source>
</evidence>
<evidence type="ECO:0000256" key="2">
    <source>
        <dbReference type="ARBA" id="ARBA00005179"/>
    </source>
</evidence>
<accession>D8Q1A5</accession>
<dbReference type="GO" id="GO:0008374">
    <property type="term" value="F:O-acyltransferase activity"/>
    <property type="evidence" value="ECO:0007669"/>
    <property type="project" value="InterPro"/>
</dbReference>
<dbReference type="GO" id="GO:0016020">
    <property type="term" value="C:membrane"/>
    <property type="evidence" value="ECO:0007669"/>
    <property type="project" value="UniProtKB-SubCell"/>
</dbReference>
<dbReference type="EMBL" id="GL377305">
    <property type="protein sequence ID" value="EFI98471.1"/>
    <property type="molecule type" value="Genomic_DNA"/>
</dbReference>
<comment type="pathway">
    <text evidence="2">Secondary metabolite biosynthesis.</text>
</comment>
<dbReference type="VEuPathDB" id="FungiDB:SCHCODRAFT_02619142"/>
<evidence type="ECO:0000313" key="10">
    <source>
        <dbReference type="EMBL" id="EFI98471.1"/>
    </source>
</evidence>
<keyword evidence="4" id="KW-0808">Transferase</keyword>
<feature type="transmembrane region" description="Helical" evidence="8">
    <location>
        <begin position="83"/>
        <end position="103"/>
    </location>
</feature>
<evidence type="ECO:0000256" key="5">
    <source>
        <dbReference type="ARBA" id="ARBA00022692"/>
    </source>
</evidence>
<gene>
    <name evidence="10" type="ORF">SCHCODRAFT_108185</name>
</gene>
<evidence type="ECO:0000256" key="1">
    <source>
        <dbReference type="ARBA" id="ARBA00004141"/>
    </source>
</evidence>